<dbReference type="Proteomes" id="UP000018201">
    <property type="component" value="Unassembled WGS sequence"/>
</dbReference>
<evidence type="ECO:0000313" key="1">
    <source>
        <dbReference type="EMBL" id="CDI73927.1"/>
    </source>
</evidence>
<dbReference type="EMBL" id="HG689198">
    <property type="protein sequence ID" value="CDI73927.1"/>
    <property type="molecule type" value="Genomic_DNA"/>
</dbReference>
<organism evidence="1 2">
    <name type="scientific">Eimeria praecox</name>
    <dbReference type="NCBI Taxonomy" id="51316"/>
    <lineage>
        <taxon>Eukaryota</taxon>
        <taxon>Sar</taxon>
        <taxon>Alveolata</taxon>
        <taxon>Apicomplexa</taxon>
        <taxon>Conoidasida</taxon>
        <taxon>Coccidia</taxon>
        <taxon>Eucoccidiorida</taxon>
        <taxon>Eimeriorina</taxon>
        <taxon>Eimeriidae</taxon>
        <taxon>Eimeria</taxon>
    </lineage>
</organism>
<proteinExistence type="predicted"/>
<dbReference type="SUPFAM" id="SSF56784">
    <property type="entry name" value="HAD-like"/>
    <property type="match status" value="1"/>
</dbReference>
<evidence type="ECO:0000313" key="2">
    <source>
        <dbReference type="Proteomes" id="UP000018201"/>
    </source>
</evidence>
<gene>
    <name evidence="1" type="ORF">EPH_0000970</name>
</gene>
<reference evidence="1" key="2">
    <citation type="submission" date="2013-10" db="EMBL/GenBank/DDBJ databases">
        <authorList>
            <person name="Aslett M."/>
        </authorList>
    </citation>
    <scope>NUCLEOTIDE SEQUENCE [LARGE SCALE GENOMIC DNA]</scope>
    <source>
        <strain evidence="1">Houghton</strain>
    </source>
</reference>
<name>U6G339_9EIME</name>
<protein>
    <submittedName>
        <fullName evidence="1">p36 protein, putative</fullName>
    </submittedName>
</protein>
<accession>U6G339</accession>
<dbReference type="OrthoDB" id="10054414at2759"/>
<dbReference type="VEuPathDB" id="ToxoDB:EPH_0000970"/>
<reference evidence="1" key="1">
    <citation type="submission" date="2013-10" db="EMBL/GenBank/DDBJ databases">
        <title>Genomic analysis of the causative agents of coccidiosis in chickens.</title>
        <authorList>
            <person name="Reid A.J."/>
            <person name="Blake D."/>
            <person name="Billington K."/>
            <person name="Browne H."/>
            <person name="Dunn M."/>
            <person name="Hung S."/>
            <person name="Kawahara F."/>
            <person name="Miranda-Saavedra D."/>
            <person name="Mourier T."/>
            <person name="Nagra H."/>
            <person name="Otto T.D."/>
            <person name="Rawlings N."/>
            <person name="Sanchez A."/>
            <person name="Sanders M."/>
            <person name="Subramaniam C."/>
            <person name="Tay Y."/>
            <person name="Dear P."/>
            <person name="Doerig C."/>
            <person name="Gruber A."/>
            <person name="Parkinson J."/>
            <person name="Shirley M."/>
            <person name="Wan K.L."/>
            <person name="Berriman M."/>
            <person name="Tomley F."/>
            <person name="Pain A."/>
        </authorList>
    </citation>
    <scope>NUCLEOTIDE SEQUENCE [LARGE SCALE GENOMIC DNA]</scope>
    <source>
        <strain evidence="1">Houghton</strain>
    </source>
</reference>
<dbReference type="AlphaFoldDB" id="U6G339"/>
<keyword evidence="2" id="KW-1185">Reference proteome</keyword>
<dbReference type="Gene3D" id="3.40.50.1000">
    <property type="entry name" value="HAD superfamily/HAD-like"/>
    <property type="match status" value="1"/>
</dbReference>
<dbReference type="InterPro" id="IPR036412">
    <property type="entry name" value="HAD-like_sf"/>
</dbReference>
<dbReference type="InterPro" id="IPR023214">
    <property type="entry name" value="HAD_sf"/>
</dbReference>
<sequence>MRFSGGSASDVPDNHIFTALAQDFDAFAAAAASRGVRIAVVTFGDPKGTPSDRLAGEALVRRVLRESAASFDVDAVFAFYPPLYRQPDDYKPLGLDGPMPYNKSYHITKVQEQFGVTMEEVLLIDDDLNNCVSFAADGGVALRVGGDQGFEFASLEVI</sequence>